<accession>A0A124FXM3</accession>
<dbReference type="FunFam" id="3.40.50.2300:FF:000361">
    <property type="entry name" value="Two-component system response regulator"/>
    <property type="match status" value="1"/>
</dbReference>
<feature type="domain" description="HTH LytTR-type" evidence="3">
    <location>
        <begin position="145"/>
        <end position="252"/>
    </location>
</feature>
<dbReference type="Proteomes" id="UP000053860">
    <property type="component" value="Unassembled WGS sequence"/>
</dbReference>
<dbReference type="Gene3D" id="2.40.50.1020">
    <property type="entry name" value="LytTr DNA-binding domain"/>
    <property type="match status" value="1"/>
</dbReference>
<evidence type="ECO:0000256" key="1">
    <source>
        <dbReference type="PROSITE-ProRule" id="PRU00169"/>
    </source>
</evidence>
<dbReference type="PANTHER" id="PTHR37299:SF1">
    <property type="entry name" value="STAGE 0 SPORULATION PROTEIN A HOMOLOG"/>
    <property type="match status" value="1"/>
</dbReference>
<organism evidence="4 5">
    <name type="scientific">Proteiniphilum acetatigenes</name>
    <dbReference type="NCBI Taxonomy" id="294710"/>
    <lineage>
        <taxon>Bacteria</taxon>
        <taxon>Pseudomonadati</taxon>
        <taxon>Bacteroidota</taxon>
        <taxon>Bacteroidia</taxon>
        <taxon>Bacteroidales</taxon>
        <taxon>Dysgonomonadaceae</taxon>
        <taxon>Proteiniphilum</taxon>
    </lineage>
</organism>
<dbReference type="PATRIC" id="fig|294710.3.peg.489"/>
<feature type="modified residue" description="4-aspartylphosphate" evidence="1">
    <location>
        <position position="55"/>
    </location>
</feature>
<dbReference type="PANTHER" id="PTHR37299">
    <property type="entry name" value="TRANSCRIPTIONAL REGULATOR-RELATED"/>
    <property type="match status" value="1"/>
</dbReference>
<dbReference type="SMART" id="SM00850">
    <property type="entry name" value="LytTR"/>
    <property type="match status" value="1"/>
</dbReference>
<dbReference type="EMBL" id="LGGN01000027">
    <property type="protein sequence ID" value="KUK78490.1"/>
    <property type="molecule type" value="Genomic_DNA"/>
</dbReference>
<comment type="caution">
    <text evidence="4">The sequence shown here is derived from an EMBL/GenBank/DDBJ whole genome shotgun (WGS) entry which is preliminary data.</text>
</comment>
<dbReference type="STRING" id="1123008.GCA_000380985_01489"/>
<evidence type="ECO:0000259" key="2">
    <source>
        <dbReference type="PROSITE" id="PS50110"/>
    </source>
</evidence>
<dbReference type="GO" id="GO:0003677">
    <property type="term" value="F:DNA binding"/>
    <property type="evidence" value="ECO:0007669"/>
    <property type="project" value="InterPro"/>
</dbReference>
<dbReference type="SUPFAM" id="SSF52172">
    <property type="entry name" value="CheY-like"/>
    <property type="match status" value="1"/>
</dbReference>
<protein>
    <submittedName>
        <fullName evidence="4">Two component transcriptional regulator, LytTR family</fullName>
    </submittedName>
</protein>
<evidence type="ECO:0000313" key="5">
    <source>
        <dbReference type="Proteomes" id="UP000053860"/>
    </source>
</evidence>
<evidence type="ECO:0000259" key="3">
    <source>
        <dbReference type="PROSITE" id="PS50930"/>
    </source>
</evidence>
<dbReference type="PROSITE" id="PS50930">
    <property type="entry name" value="HTH_LYTTR"/>
    <property type="match status" value="1"/>
</dbReference>
<sequence>MKAVIVEDEFAAAQSLERLLKSIDENIHVIAILQNVDESIAWFSTNDMPDVVFMDIHLADGNSFSIFRSIDIRCPIIFITAYDQYALKAFEVNSIDYLLKPIGKKSLEKALDKLKNFPSINHNSELIAQLMQNINQVNKTRRKSFLIPVKDKLIPVSSDEIAYVYSRNKKAEITCFNTRNYTMDVSLDDFLKQLDPDLFFRANRQFIISHRAVTDLSLWFDGKFSVNLSVPSPERIIVSRARSAEFKKWYMKTDD</sequence>
<keyword evidence="1" id="KW-0597">Phosphoprotein</keyword>
<dbReference type="Pfam" id="PF04397">
    <property type="entry name" value="LytTR"/>
    <property type="match status" value="1"/>
</dbReference>
<dbReference type="Pfam" id="PF00072">
    <property type="entry name" value="Response_reg"/>
    <property type="match status" value="1"/>
</dbReference>
<gene>
    <name evidence="4" type="ORF">XD92_0266</name>
</gene>
<dbReference type="Gene3D" id="3.40.50.2300">
    <property type="match status" value="1"/>
</dbReference>
<dbReference type="SMART" id="SM00448">
    <property type="entry name" value="REC"/>
    <property type="match status" value="1"/>
</dbReference>
<dbReference type="InterPro" id="IPR046947">
    <property type="entry name" value="LytR-like"/>
</dbReference>
<evidence type="ECO:0000313" key="4">
    <source>
        <dbReference type="EMBL" id="KUK78490.1"/>
    </source>
</evidence>
<reference evidence="5" key="1">
    <citation type="journal article" date="2015" name="MBio">
        <title>Genome-Resolved Metagenomic Analysis Reveals Roles for Candidate Phyla and Other Microbial Community Members in Biogeochemical Transformations in Oil Reservoirs.</title>
        <authorList>
            <person name="Hu P."/>
            <person name="Tom L."/>
            <person name="Singh A."/>
            <person name="Thomas B.C."/>
            <person name="Baker B.J."/>
            <person name="Piceno Y.M."/>
            <person name="Andersen G.L."/>
            <person name="Banfield J.F."/>
        </authorList>
    </citation>
    <scope>NUCLEOTIDE SEQUENCE [LARGE SCALE GENOMIC DNA]</scope>
</reference>
<name>A0A124FXM3_9BACT</name>
<dbReference type="GO" id="GO:0000156">
    <property type="term" value="F:phosphorelay response regulator activity"/>
    <property type="evidence" value="ECO:0007669"/>
    <property type="project" value="InterPro"/>
</dbReference>
<dbReference type="AlphaFoldDB" id="A0A124FXM3"/>
<dbReference type="PROSITE" id="PS50110">
    <property type="entry name" value="RESPONSE_REGULATORY"/>
    <property type="match status" value="1"/>
</dbReference>
<dbReference type="InterPro" id="IPR007492">
    <property type="entry name" value="LytTR_DNA-bd_dom"/>
</dbReference>
<proteinExistence type="predicted"/>
<dbReference type="InterPro" id="IPR001789">
    <property type="entry name" value="Sig_transdc_resp-reg_receiver"/>
</dbReference>
<dbReference type="InterPro" id="IPR011006">
    <property type="entry name" value="CheY-like_superfamily"/>
</dbReference>
<feature type="domain" description="Response regulatory" evidence="2">
    <location>
        <begin position="2"/>
        <end position="115"/>
    </location>
</feature>